<dbReference type="GO" id="GO:0005634">
    <property type="term" value="C:nucleus"/>
    <property type="evidence" value="ECO:0007669"/>
    <property type="project" value="UniProtKB-SubCell"/>
</dbReference>
<organism evidence="7 8">
    <name type="scientific">Rhododendron griersonianum</name>
    <dbReference type="NCBI Taxonomy" id="479676"/>
    <lineage>
        <taxon>Eukaryota</taxon>
        <taxon>Viridiplantae</taxon>
        <taxon>Streptophyta</taxon>
        <taxon>Embryophyta</taxon>
        <taxon>Tracheophyta</taxon>
        <taxon>Spermatophyta</taxon>
        <taxon>Magnoliopsida</taxon>
        <taxon>eudicotyledons</taxon>
        <taxon>Gunneridae</taxon>
        <taxon>Pentapetalae</taxon>
        <taxon>asterids</taxon>
        <taxon>Ericales</taxon>
        <taxon>Ericaceae</taxon>
        <taxon>Ericoideae</taxon>
        <taxon>Rhodoreae</taxon>
        <taxon>Rhododendron</taxon>
    </lineage>
</organism>
<dbReference type="Proteomes" id="UP000823749">
    <property type="component" value="Chromosome 13"/>
</dbReference>
<evidence type="ECO:0000256" key="1">
    <source>
        <dbReference type="ARBA" id="ARBA00004123"/>
    </source>
</evidence>
<evidence type="ECO:0000256" key="3">
    <source>
        <dbReference type="ARBA" id="ARBA00023015"/>
    </source>
</evidence>
<feature type="domain" description="OVATE" evidence="6">
    <location>
        <begin position="41"/>
        <end position="101"/>
    </location>
</feature>
<dbReference type="AlphaFoldDB" id="A0AAV6HSA7"/>
<reference evidence="7 8" key="1">
    <citation type="submission" date="2020-08" db="EMBL/GenBank/DDBJ databases">
        <title>Plant Genome Project.</title>
        <authorList>
            <person name="Zhang R.-G."/>
        </authorList>
    </citation>
    <scope>NUCLEOTIDE SEQUENCE [LARGE SCALE GENOMIC DNA]</scope>
    <source>
        <strain evidence="7">WSP0</strain>
        <tissue evidence="7">Leaf</tissue>
    </source>
</reference>
<dbReference type="InterPro" id="IPR044686">
    <property type="entry name" value="OFP17"/>
</dbReference>
<dbReference type="PANTHER" id="PTHR34042:SF1">
    <property type="entry name" value="TRANSCRIPTION REPRESSOR OFP17"/>
    <property type="match status" value="1"/>
</dbReference>
<name>A0AAV6HSA7_9ERIC</name>
<keyword evidence="8" id="KW-1185">Reference proteome</keyword>
<evidence type="ECO:0000256" key="2">
    <source>
        <dbReference type="ARBA" id="ARBA00022491"/>
    </source>
</evidence>
<evidence type="ECO:0000256" key="4">
    <source>
        <dbReference type="ARBA" id="ARBA00023163"/>
    </source>
</evidence>
<dbReference type="PROSITE" id="PS51754">
    <property type="entry name" value="OVATE"/>
    <property type="match status" value="1"/>
</dbReference>
<dbReference type="GO" id="GO:0045892">
    <property type="term" value="P:negative regulation of DNA-templated transcription"/>
    <property type="evidence" value="ECO:0007669"/>
    <property type="project" value="InterPro"/>
</dbReference>
<accession>A0AAV6HSA7</accession>
<dbReference type="EMBL" id="JACTNZ010000013">
    <property type="protein sequence ID" value="KAG5515006.1"/>
    <property type="molecule type" value="Genomic_DNA"/>
</dbReference>
<sequence length="149" mass="17426">MDRLMRLKSFSDAGHQREPFSSPLTQVYPRMSGGHKTEAYGQTDMEYVCRRFENYLVEMIVDEGRVGDLIDVEELLRCWKDLKCPVFKDLVCRFYGELCKDLFSDTSVYRVEILVYYRTTNSPIESGKTSSRARLNMKARSNTKIVYSF</sequence>
<evidence type="ECO:0000313" key="7">
    <source>
        <dbReference type="EMBL" id="KAG5515006.1"/>
    </source>
</evidence>
<comment type="caution">
    <text evidence="7">The sequence shown here is derived from an EMBL/GenBank/DDBJ whole genome shotgun (WGS) entry which is preliminary data.</text>
</comment>
<comment type="subcellular location">
    <subcellularLocation>
        <location evidence="1">Nucleus</location>
    </subcellularLocation>
</comment>
<dbReference type="PANTHER" id="PTHR34042">
    <property type="entry name" value="TRANSCRIPTION REPRESSOR OFP17"/>
    <property type="match status" value="1"/>
</dbReference>
<keyword evidence="4" id="KW-0804">Transcription</keyword>
<keyword evidence="3" id="KW-0805">Transcription regulation</keyword>
<evidence type="ECO:0000313" key="8">
    <source>
        <dbReference type="Proteomes" id="UP000823749"/>
    </source>
</evidence>
<gene>
    <name evidence="7" type="ORF">RHGRI_036143</name>
</gene>
<keyword evidence="5" id="KW-0539">Nucleus</keyword>
<evidence type="ECO:0000256" key="5">
    <source>
        <dbReference type="ARBA" id="ARBA00023242"/>
    </source>
</evidence>
<evidence type="ECO:0000259" key="6">
    <source>
        <dbReference type="PROSITE" id="PS51754"/>
    </source>
</evidence>
<dbReference type="InterPro" id="IPR006458">
    <property type="entry name" value="Ovate_C"/>
</dbReference>
<protein>
    <recommendedName>
        <fullName evidence="6">OVATE domain-containing protein</fullName>
    </recommendedName>
</protein>
<keyword evidence="2" id="KW-0678">Repressor</keyword>
<proteinExistence type="predicted"/>